<evidence type="ECO:0000256" key="2">
    <source>
        <dbReference type="ARBA" id="ARBA00023015"/>
    </source>
</evidence>
<organism evidence="6">
    <name type="scientific">Phytobacter massiliensis</name>
    <dbReference type="NCBI Taxonomy" id="1485952"/>
    <lineage>
        <taxon>Bacteria</taxon>
        <taxon>Pseudomonadati</taxon>
        <taxon>Pseudomonadota</taxon>
        <taxon>Gammaproteobacteria</taxon>
        <taxon>Enterobacterales</taxon>
        <taxon>Enterobacteriaceae</taxon>
        <taxon>Phytobacter</taxon>
    </lineage>
</organism>
<evidence type="ECO:0000313" key="6">
    <source>
        <dbReference type="EMBL" id="VYU32864.1"/>
    </source>
</evidence>
<accession>A0A6N3DYV4</accession>
<dbReference type="Gene3D" id="3.40.190.10">
    <property type="entry name" value="Periplasmic binding protein-like II"/>
    <property type="match status" value="2"/>
</dbReference>
<keyword evidence="3" id="KW-0238">DNA-binding</keyword>
<dbReference type="AlphaFoldDB" id="A0A6N3DYV4"/>
<dbReference type="InterPro" id="IPR036388">
    <property type="entry name" value="WH-like_DNA-bd_sf"/>
</dbReference>
<dbReference type="FunFam" id="1.10.10.10:FF:000001">
    <property type="entry name" value="LysR family transcriptional regulator"/>
    <property type="match status" value="1"/>
</dbReference>
<feature type="domain" description="HTH lysR-type" evidence="5">
    <location>
        <begin position="1"/>
        <end position="60"/>
    </location>
</feature>
<dbReference type="GO" id="GO:0003677">
    <property type="term" value="F:DNA binding"/>
    <property type="evidence" value="ECO:0007669"/>
    <property type="project" value="UniProtKB-KW"/>
</dbReference>
<dbReference type="CDD" id="cd08440">
    <property type="entry name" value="PBP2_LTTR_like_4"/>
    <property type="match status" value="1"/>
</dbReference>
<gene>
    <name evidence="6" type="primary">oxyR_1</name>
    <name evidence="6" type="ORF">EMLFYP7_02011</name>
</gene>
<dbReference type="EMBL" id="CACRTZ010000014">
    <property type="protein sequence ID" value="VYU32864.1"/>
    <property type="molecule type" value="Genomic_DNA"/>
</dbReference>
<evidence type="ECO:0000256" key="3">
    <source>
        <dbReference type="ARBA" id="ARBA00023125"/>
    </source>
</evidence>
<dbReference type="SUPFAM" id="SSF53850">
    <property type="entry name" value="Periplasmic binding protein-like II"/>
    <property type="match status" value="1"/>
</dbReference>
<dbReference type="InterPro" id="IPR050950">
    <property type="entry name" value="HTH-type_LysR_regulators"/>
</dbReference>
<dbReference type="SUPFAM" id="SSF46785">
    <property type="entry name" value="Winged helix' DNA-binding domain"/>
    <property type="match status" value="1"/>
</dbReference>
<dbReference type="Gene3D" id="1.10.10.10">
    <property type="entry name" value="Winged helix-like DNA-binding domain superfamily/Winged helix DNA-binding domain"/>
    <property type="match status" value="1"/>
</dbReference>
<comment type="similarity">
    <text evidence="1">Belongs to the LysR transcriptional regulatory family.</text>
</comment>
<dbReference type="RefSeq" id="WP_156566041.1">
    <property type="nucleotide sequence ID" value="NZ_CACRTZ010000014.1"/>
</dbReference>
<dbReference type="PANTHER" id="PTHR30419">
    <property type="entry name" value="HTH-TYPE TRANSCRIPTIONAL REGULATOR YBHD"/>
    <property type="match status" value="1"/>
</dbReference>
<dbReference type="InterPro" id="IPR036390">
    <property type="entry name" value="WH_DNA-bd_sf"/>
</dbReference>
<dbReference type="InterPro" id="IPR000847">
    <property type="entry name" value="LysR_HTH_N"/>
</dbReference>
<dbReference type="Pfam" id="PF03466">
    <property type="entry name" value="LysR_substrate"/>
    <property type="match status" value="1"/>
</dbReference>
<keyword evidence="2" id="KW-0805">Transcription regulation</keyword>
<sequence length="317" mass="35981">MKNELLGTKAFVTIADLGCFTRAADELNLSQPALTRRIKKLEESLKVPLFERTTRKVTLTHAGKLLLPHARALLGYMDNAILSVQELAAHQKGVIKISCIPTALFYFLPEAIQKFNALYPNIRIHIHEQATVECLESVMSGETDFGINMNHITNSQITFEPLVDEPFILVCRNDHPLAKKKLVEWRELQPFRLIGVRRTSGNRLLIEQEVTKSIGVLEWFYVVRHFSTAVGLVEAGLGIAALPCLAMSHYRHPSLVSIPLVEPVIRRTIGLILRNDAPLSPAADRLVKLLHEIWIDRKGDDWSTRFNLFWQINQNNR</sequence>
<protein>
    <submittedName>
        <fullName evidence="6">Hydrogen peroxide-inducible genes activator</fullName>
    </submittedName>
</protein>
<dbReference type="GO" id="GO:0005829">
    <property type="term" value="C:cytosol"/>
    <property type="evidence" value="ECO:0007669"/>
    <property type="project" value="TreeGrafter"/>
</dbReference>
<name>A0A6N3DYV4_9ENTR</name>
<evidence type="ECO:0000256" key="4">
    <source>
        <dbReference type="ARBA" id="ARBA00023163"/>
    </source>
</evidence>
<dbReference type="Pfam" id="PF00126">
    <property type="entry name" value="HTH_1"/>
    <property type="match status" value="1"/>
</dbReference>
<proteinExistence type="inferred from homology"/>
<evidence type="ECO:0000256" key="1">
    <source>
        <dbReference type="ARBA" id="ARBA00009437"/>
    </source>
</evidence>
<evidence type="ECO:0000259" key="5">
    <source>
        <dbReference type="PROSITE" id="PS50931"/>
    </source>
</evidence>
<dbReference type="PROSITE" id="PS50931">
    <property type="entry name" value="HTH_LYSR"/>
    <property type="match status" value="1"/>
</dbReference>
<reference evidence="6" key="1">
    <citation type="submission" date="2019-11" db="EMBL/GenBank/DDBJ databases">
        <authorList>
            <person name="Feng L."/>
        </authorList>
    </citation>
    <scope>NUCLEOTIDE SEQUENCE</scope>
    <source>
        <strain evidence="6">EMassiliensisLFYP7</strain>
    </source>
</reference>
<dbReference type="PRINTS" id="PR00039">
    <property type="entry name" value="HTHLYSR"/>
</dbReference>
<dbReference type="InterPro" id="IPR005119">
    <property type="entry name" value="LysR_subst-bd"/>
</dbReference>
<dbReference type="GO" id="GO:0003700">
    <property type="term" value="F:DNA-binding transcription factor activity"/>
    <property type="evidence" value="ECO:0007669"/>
    <property type="project" value="InterPro"/>
</dbReference>
<dbReference type="PANTHER" id="PTHR30419:SF30">
    <property type="entry name" value="LYSR FAMILY TRANSCRIPTIONAL REGULATOR"/>
    <property type="match status" value="1"/>
</dbReference>
<keyword evidence="4" id="KW-0804">Transcription</keyword>